<feature type="domain" description="Lumazine-binding" evidence="12">
    <location>
        <begin position="1"/>
        <end position="97"/>
    </location>
</feature>
<organism evidence="13 14">
    <name type="scientific">Wenzhouxiangella limi</name>
    <dbReference type="NCBI Taxonomy" id="2707351"/>
    <lineage>
        <taxon>Bacteria</taxon>
        <taxon>Pseudomonadati</taxon>
        <taxon>Pseudomonadota</taxon>
        <taxon>Gammaproteobacteria</taxon>
        <taxon>Chromatiales</taxon>
        <taxon>Wenzhouxiangellaceae</taxon>
        <taxon>Wenzhouxiangella</taxon>
    </lineage>
</organism>
<dbReference type="PROSITE" id="PS51177">
    <property type="entry name" value="LUMAZINE_BIND"/>
    <property type="match status" value="2"/>
</dbReference>
<feature type="repeat" description="Lumazine-binding" evidence="11">
    <location>
        <begin position="1"/>
        <end position="97"/>
    </location>
</feature>
<dbReference type="EMBL" id="JAAGSC010000042">
    <property type="protein sequence ID" value="NDY96389.1"/>
    <property type="molecule type" value="Genomic_DNA"/>
</dbReference>
<evidence type="ECO:0000259" key="12">
    <source>
        <dbReference type="PROSITE" id="PS51177"/>
    </source>
</evidence>
<dbReference type="PIRSF" id="PIRSF000498">
    <property type="entry name" value="Riboflavin_syn_A"/>
    <property type="match status" value="1"/>
</dbReference>
<evidence type="ECO:0000256" key="2">
    <source>
        <dbReference type="ARBA" id="ARBA00002803"/>
    </source>
</evidence>
<protein>
    <recommendedName>
        <fullName evidence="6 10">Riboflavin synthase</fullName>
        <ecNumber evidence="5 10">2.5.1.9</ecNumber>
    </recommendedName>
</protein>
<dbReference type="Proteomes" id="UP000484885">
    <property type="component" value="Unassembled WGS sequence"/>
</dbReference>
<dbReference type="NCBIfam" id="NF006767">
    <property type="entry name" value="PRK09289.1"/>
    <property type="match status" value="1"/>
</dbReference>
<evidence type="ECO:0000256" key="7">
    <source>
        <dbReference type="ARBA" id="ARBA00022619"/>
    </source>
</evidence>
<comment type="subunit">
    <text evidence="4">Homotrimer.</text>
</comment>
<evidence type="ECO:0000256" key="1">
    <source>
        <dbReference type="ARBA" id="ARBA00000968"/>
    </source>
</evidence>
<proteinExistence type="predicted"/>
<dbReference type="FunFam" id="2.40.30.20:FF:000004">
    <property type="entry name" value="Riboflavin synthase, alpha subunit"/>
    <property type="match status" value="1"/>
</dbReference>
<dbReference type="FunFam" id="2.40.30.20:FF:000003">
    <property type="entry name" value="Riboflavin synthase, alpha subunit"/>
    <property type="match status" value="1"/>
</dbReference>
<evidence type="ECO:0000256" key="4">
    <source>
        <dbReference type="ARBA" id="ARBA00011233"/>
    </source>
</evidence>
<evidence type="ECO:0000256" key="10">
    <source>
        <dbReference type="NCBIfam" id="TIGR00187"/>
    </source>
</evidence>
<dbReference type="EC" id="2.5.1.9" evidence="5 10"/>
<gene>
    <name evidence="13" type="ORF">G3I74_11675</name>
</gene>
<evidence type="ECO:0000256" key="11">
    <source>
        <dbReference type="PROSITE-ProRule" id="PRU00524"/>
    </source>
</evidence>
<evidence type="ECO:0000256" key="6">
    <source>
        <dbReference type="ARBA" id="ARBA00013950"/>
    </source>
</evidence>
<evidence type="ECO:0000313" key="13">
    <source>
        <dbReference type="EMBL" id="NDY96389.1"/>
    </source>
</evidence>
<dbReference type="Gene3D" id="2.40.30.20">
    <property type="match status" value="2"/>
</dbReference>
<comment type="pathway">
    <text evidence="3">Cofactor biosynthesis; riboflavin biosynthesis; riboflavin from 2-hydroxy-3-oxobutyl phosphate and 5-amino-6-(D-ribitylamino)uracil: step 2/2.</text>
</comment>
<dbReference type="SUPFAM" id="SSF63380">
    <property type="entry name" value="Riboflavin synthase domain-like"/>
    <property type="match status" value="2"/>
</dbReference>
<dbReference type="NCBIfam" id="NF009566">
    <property type="entry name" value="PRK13020.1"/>
    <property type="match status" value="1"/>
</dbReference>
<dbReference type="GO" id="GO:0009231">
    <property type="term" value="P:riboflavin biosynthetic process"/>
    <property type="evidence" value="ECO:0007669"/>
    <property type="project" value="UniProtKB-KW"/>
</dbReference>
<feature type="domain" description="Lumazine-binding" evidence="12">
    <location>
        <begin position="98"/>
        <end position="194"/>
    </location>
</feature>
<dbReference type="PANTHER" id="PTHR21098:SF12">
    <property type="entry name" value="RIBOFLAVIN SYNTHASE"/>
    <property type="match status" value="1"/>
</dbReference>
<dbReference type="InterPro" id="IPR001783">
    <property type="entry name" value="Lumazine-bd"/>
</dbReference>
<keyword evidence="7" id="KW-0686">Riboflavin biosynthesis</keyword>
<keyword evidence="14" id="KW-1185">Reference proteome</keyword>
<reference evidence="13 14" key="1">
    <citation type="submission" date="2020-02" db="EMBL/GenBank/DDBJ databases">
        <authorList>
            <person name="Zhang X.-Y."/>
        </authorList>
    </citation>
    <scope>NUCLEOTIDE SEQUENCE [LARGE SCALE GENOMIC DNA]</scope>
    <source>
        <strain evidence="13 14">C33</strain>
    </source>
</reference>
<comment type="function">
    <text evidence="2">Catalyzes the dismutation of two molecules of 6,7-dimethyl-8-ribityllumazine, resulting in the formation of riboflavin and 5-amino-6-(D-ribitylamino)uracil.</text>
</comment>
<feature type="repeat" description="Lumazine-binding" evidence="11">
    <location>
        <begin position="98"/>
        <end position="194"/>
    </location>
</feature>
<dbReference type="InterPro" id="IPR017938">
    <property type="entry name" value="Riboflavin_synthase-like_b-brl"/>
</dbReference>
<comment type="catalytic activity">
    <reaction evidence="1">
        <text>2 6,7-dimethyl-8-(1-D-ribityl)lumazine + H(+) = 5-amino-6-(D-ribitylamino)uracil + riboflavin</text>
        <dbReference type="Rhea" id="RHEA:20772"/>
        <dbReference type="ChEBI" id="CHEBI:15378"/>
        <dbReference type="ChEBI" id="CHEBI:15934"/>
        <dbReference type="ChEBI" id="CHEBI:57986"/>
        <dbReference type="ChEBI" id="CHEBI:58201"/>
        <dbReference type="EC" id="2.5.1.9"/>
    </reaction>
</comment>
<dbReference type="AlphaFoldDB" id="A0A845VGQ3"/>
<keyword evidence="9" id="KW-0677">Repeat</keyword>
<dbReference type="GO" id="GO:0004746">
    <property type="term" value="F:riboflavin synthase activity"/>
    <property type="evidence" value="ECO:0007669"/>
    <property type="project" value="UniProtKB-UniRule"/>
</dbReference>
<dbReference type="InterPro" id="IPR026017">
    <property type="entry name" value="Lumazine-bd_dom"/>
</dbReference>
<dbReference type="Pfam" id="PF00677">
    <property type="entry name" value="Lum_binding"/>
    <property type="match status" value="2"/>
</dbReference>
<dbReference type="PANTHER" id="PTHR21098">
    <property type="entry name" value="RIBOFLAVIN SYNTHASE ALPHA CHAIN"/>
    <property type="match status" value="1"/>
</dbReference>
<evidence type="ECO:0000256" key="8">
    <source>
        <dbReference type="ARBA" id="ARBA00022679"/>
    </source>
</evidence>
<dbReference type="CDD" id="cd00402">
    <property type="entry name" value="Riboflavin_synthase_like"/>
    <property type="match status" value="1"/>
</dbReference>
<dbReference type="NCBIfam" id="TIGR00187">
    <property type="entry name" value="ribE"/>
    <property type="match status" value="1"/>
</dbReference>
<comment type="caution">
    <text evidence="13">The sequence shown here is derived from an EMBL/GenBank/DDBJ whole genome shotgun (WGS) entry which is preliminary data.</text>
</comment>
<sequence>MFTGIIQSAGTIAAIDAVDQGVRMRIQCPELAPSDWREGDSVAVSGCCLTALALDGEGFSADLSAETLARTSLGRLRPGDRVNLEPAMALGDRLGGHLVSGHVDGLAEVVDVRPIGESYRLRLRVPEPLARFMAEKGSVTLDGVSLTVNAVEAHEFEVNLIPHTWQVTTLGDLSVGDRVNLEIDLLARYLDRLLQQRGLT</sequence>
<name>A0A845VGQ3_9GAMM</name>
<accession>A0A845VGQ3</accession>
<evidence type="ECO:0000256" key="9">
    <source>
        <dbReference type="ARBA" id="ARBA00022737"/>
    </source>
</evidence>
<dbReference type="RefSeq" id="WP_164211789.1">
    <property type="nucleotide sequence ID" value="NZ_JAAGSC010000042.1"/>
</dbReference>
<evidence type="ECO:0000256" key="5">
    <source>
        <dbReference type="ARBA" id="ARBA00012827"/>
    </source>
</evidence>
<keyword evidence="8 13" id="KW-0808">Transferase</keyword>
<evidence type="ECO:0000313" key="14">
    <source>
        <dbReference type="Proteomes" id="UP000484885"/>
    </source>
</evidence>
<evidence type="ECO:0000256" key="3">
    <source>
        <dbReference type="ARBA" id="ARBA00004887"/>
    </source>
</evidence>
<dbReference type="InterPro" id="IPR023366">
    <property type="entry name" value="ATP_synth_asu-like_sf"/>
</dbReference>